<name>A0ABP9VG53_9DEIO</name>
<evidence type="ECO:0000256" key="1">
    <source>
        <dbReference type="SAM" id="Phobius"/>
    </source>
</evidence>
<gene>
    <name evidence="2" type="ORF">Dxin01_02431</name>
</gene>
<keyword evidence="3" id="KW-1185">Reference proteome</keyword>
<keyword evidence="1" id="KW-0812">Transmembrane</keyword>
<sequence>MLLITPLGEVHHPGWLLLAQVFCASKLWLIAPISHFYVRQLSREADEGLGTLNPLYVREAVIFKQ</sequence>
<proteinExistence type="predicted"/>
<comment type="caution">
    <text evidence="2">The sequence shown here is derived from an EMBL/GenBank/DDBJ whole genome shotgun (WGS) entry which is preliminary data.</text>
</comment>
<feature type="transmembrane region" description="Helical" evidence="1">
    <location>
        <begin position="15"/>
        <end position="38"/>
    </location>
</feature>
<accession>A0ABP9VG53</accession>
<keyword evidence="1" id="KW-0472">Membrane</keyword>
<dbReference type="Proteomes" id="UP001458946">
    <property type="component" value="Unassembled WGS sequence"/>
</dbReference>
<keyword evidence="1" id="KW-1133">Transmembrane helix</keyword>
<evidence type="ECO:0000313" key="2">
    <source>
        <dbReference type="EMBL" id="GAA5502687.1"/>
    </source>
</evidence>
<dbReference type="EMBL" id="BAABRN010000028">
    <property type="protein sequence ID" value="GAA5502687.1"/>
    <property type="molecule type" value="Genomic_DNA"/>
</dbReference>
<protein>
    <submittedName>
        <fullName evidence="2">Uncharacterized protein</fullName>
    </submittedName>
</protein>
<reference evidence="2 3" key="1">
    <citation type="submission" date="2024-02" db="EMBL/GenBank/DDBJ databases">
        <title>Deinococcus xinjiangensis NBRC 107630.</title>
        <authorList>
            <person name="Ichikawa N."/>
            <person name="Katano-Makiyama Y."/>
            <person name="Hidaka K."/>
        </authorList>
    </citation>
    <scope>NUCLEOTIDE SEQUENCE [LARGE SCALE GENOMIC DNA]</scope>
    <source>
        <strain evidence="2 3">NBRC 107630</strain>
    </source>
</reference>
<organism evidence="2 3">
    <name type="scientific">Deinococcus xinjiangensis</name>
    <dbReference type="NCBI Taxonomy" id="457454"/>
    <lineage>
        <taxon>Bacteria</taxon>
        <taxon>Thermotogati</taxon>
        <taxon>Deinococcota</taxon>
        <taxon>Deinococci</taxon>
        <taxon>Deinococcales</taxon>
        <taxon>Deinococcaceae</taxon>
        <taxon>Deinococcus</taxon>
    </lineage>
</organism>
<evidence type="ECO:0000313" key="3">
    <source>
        <dbReference type="Proteomes" id="UP001458946"/>
    </source>
</evidence>